<organism evidence="1 2">
    <name type="scientific">Rhizobium leguminosarum</name>
    <dbReference type="NCBI Taxonomy" id="384"/>
    <lineage>
        <taxon>Bacteria</taxon>
        <taxon>Pseudomonadati</taxon>
        <taxon>Pseudomonadota</taxon>
        <taxon>Alphaproteobacteria</taxon>
        <taxon>Hyphomicrobiales</taxon>
        <taxon>Rhizobiaceae</taxon>
        <taxon>Rhizobium/Agrobacterium group</taxon>
        <taxon>Rhizobium</taxon>
    </lineage>
</organism>
<dbReference type="EMBL" id="CP030760">
    <property type="protein sequence ID" value="AXA39825.1"/>
    <property type="molecule type" value="Genomic_DNA"/>
</dbReference>
<dbReference type="Proteomes" id="UP000251166">
    <property type="component" value="Chromosome"/>
</dbReference>
<dbReference type="AlphaFoldDB" id="A0A2Z4YID4"/>
<reference evidence="1 2" key="1">
    <citation type="submission" date="2018-07" db="EMBL/GenBank/DDBJ databases">
        <title>Rhizobium leguminosarum strain:ATCC 14479 Genome sequencing and assembly.</title>
        <authorList>
            <person name="Chakraborty R."/>
        </authorList>
    </citation>
    <scope>NUCLEOTIDE SEQUENCE [LARGE SCALE GENOMIC DNA]</scope>
    <source>
        <strain evidence="1 2">ATCC 14479</strain>
    </source>
</reference>
<accession>A0A2Z4YID4</accession>
<name>A0A2Z4YID4_RHILE</name>
<proteinExistence type="predicted"/>
<sequence length="67" mass="7655">MMTPYLLELRGLIGKVMPQSPQHHSQLRECLVLPRGRVDKLAFDKRQCLATALIKAGAHNGRRFRET</sequence>
<protein>
    <submittedName>
        <fullName evidence="1">Uncharacterized protein</fullName>
    </submittedName>
</protein>
<gene>
    <name evidence="1" type="ORF">DLJ82_2232</name>
</gene>
<evidence type="ECO:0000313" key="1">
    <source>
        <dbReference type="EMBL" id="AXA39825.1"/>
    </source>
</evidence>
<evidence type="ECO:0000313" key="2">
    <source>
        <dbReference type="Proteomes" id="UP000251166"/>
    </source>
</evidence>